<comment type="caution">
    <text evidence="1">The sequence shown here is derived from an EMBL/GenBank/DDBJ whole genome shotgun (WGS) entry which is preliminary data.</text>
</comment>
<dbReference type="InterPro" id="IPR024524">
    <property type="entry name" value="DUF3800"/>
</dbReference>
<name>A0ABW2FCZ5_9BACL</name>
<accession>A0ABW2FCZ5</accession>
<proteinExistence type="predicted"/>
<dbReference type="Pfam" id="PF12686">
    <property type="entry name" value="DUF3800"/>
    <property type="match status" value="1"/>
</dbReference>
<dbReference type="Proteomes" id="UP001596378">
    <property type="component" value="Unassembled WGS sequence"/>
</dbReference>
<keyword evidence="2" id="KW-1185">Reference proteome</keyword>
<gene>
    <name evidence="1" type="ORF">ACFQMJ_16085</name>
</gene>
<sequence>MTGADIMYLVYVDESGDIGLQASPTQYFALSALVVHESQWRRLLDDVIQFRTNMRSFYGLKLREEMHAAHFFSKPGKLARIPKHERLQICKRAIDFQENLGYISLVNVVVKKQDKAHPFDVFEIAWNRLIQRIDNTIQYDNFPNGRGRGIDKAIIVPDQTDNKKLTSLVRKMRRYNPVPNLGAPGYRMLQTNLIVEDPYYKDSAGSFLHQLVDVNAYFLYQMHQPNAYIRSKKAHNYFKRYNNALCKVASRTDPYGIVYI</sequence>
<organism evidence="1 2">
    <name type="scientific">Cohnella cellulosilytica</name>
    <dbReference type="NCBI Taxonomy" id="986710"/>
    <lineage>
        <taxon>Bacteria</taxon>
        <taxon>Bacillati</taxon>
        <taxon>Bacillota</taxon>
        <taxon>Bacilli</taxon>
        <taxon>Bacillales</taxon>
        <taxon>Paenibacillaceae</taxon>
        <taxon>Cohnella</taxon>
    </lineage>
</organism>
<evidence type="ECO:0000313" key="2">
    <source>
        <dbReference type="Proteomes" id="UP001596378"/>
    </source>
</evidence>
<dbReference type="EMBL" id="JBHTAI010000009">
    <property type="protein sequence ID" value="MFC7150046.1"/>
    <property type="molecule type" value="Genomic_DNA"/>
</dbReference>
<evidence type="ECO:0000313" key="1">
    <source>
        <dbReference type="EMBL" id="MFC7150046.1"/>
    </source>
</evidence>
<reference evidence="2" key="1">
    <citation type="journal article" date="2019" name="Int. J. Syst. Evol. Microbiol.">
        <title>The Global Catalogue of Microorganisms (GCM) 10K type strain sequencing project: providing services to taxonomists for standard genome sequencing and annotation.</title>
        <authorList>
            <consortium name="The Broad Institute Genomics Platform"/>
            <consortium name="The Broad Institute Genome Sequencing Center for Infectious Disease"/>
            <person name="Wu L."/>
            <person name="Ma J."/>
        </authorList>
    </citation>
    <scope>NUCLEOTIDE SEQUENCE [LARGE SCALE GENOMIC DNA]</scope>
    <source>
        <strain evidence="2">KCTC 12907</strain>
    </source>
</reference>
<protein>
    <submittedName>
        <fullName evidence="1">DUF3800 domain-containing protein</fullName>
    </submittedName>
</protein>